<organism evidence="2 3">
    <name type="scientific">Cutaneotrichosporon oleaginosum</name>
    <dbReference type="NCBI Taxonomy" id="879819"/>
    <lineage>
        <taxon>Eukaryota</taxon>
        <taxon>Fungi</taxon>
        <taxon>Dikarya</taxon>
        <taxon>Basidiomycota</taxon>
        <taxon>Agaricomycotina</taxon>
        <taxon>Tremellomycetes</taxon>
        <taxon>Trichosporonales</taxon>
        <taxon>Trichosporonaceae</taxon>
        <taxon>Cutaneotrichosporon</taxon>
    </lineage>
</organism>
<proteinExistence type="predicted"/>
<sequence>MFSVGGRSDGELAGWPVSGQKVSVSPCVTWWGGVEKIRAHARGAWEARGNHVRFACPHKAEKPRDCHAPSTRQRQASAQLGQGLPPPGGRRGAESPPPPPTAPVVIPPGHPAIAFRPGPALASSST</sequence>
<feature type="compositionally biased region" description="Pro residues" evidence="1">
    <location>
        <begin position="95"/>
        <end position="110"/>
    </location>
</feature>
<dbReference type="AlphaFoldDB" id="A0A0J0XHH4"/>
<dbReference type="GeneID" id="28980173"/>
<reference evidence="2 3" key="1">
    <citation type="submission" date="2015-03" db="EMBL/GenBank/DDBJ databases">
        <title>Genomics and transcriptomics of the oil-accumulating basidiomycete yeast T. oleaginosus allow insights into substrate utilization and the diverse evolutionary trajectories of mating systems in fungi.</title>
        <authorList>
            <consortium name="DOE Joint Genome Institute"/>
            <person name="Kourist R."/>
            <person name="Kracht O."/>
            <person name="Bracharz F."/>
            <person name="Lipzen A."/>
            <person name="Nolan M."/>
            <person name="Ohm R."/>
            <person name="Grigoriev I."/>
            <person name="Sun S."/>
            <person name="Heitman J."/>
            <person name="Bruck T."/>
            <person name="Nowrousian M."/>
        </authorList>
    </citation>
    <scope>NUCLEOTIDE SEQUENCE [LARGE SCALE GENOMIC DNA]</scope>
    <source>
        <strain evidence="2 3">IBC0246</strain>
    </source>
</reference>
<keyword evidence="3" id="KW-1185">Reference proteome</keyword>
<dbReference type="RefSeq" id="XP_018277042.1">
    <property type="nucleotide sequence ID" value="XM_018419570.1"/>
</dbReference>
<evidence type="ECO:0000313" key="3">
    <source>
        <dbReference type="Proteomes" id="UP000053611"/>
    </source>
</evidence>
<dbReference type="EMBL" id="KQ087233">
    <property type="protein sequence ID" value="KLT40551.1"/>
    <property type="molecule type" value="Genomic_DNA"/>
</dbReference>
<protein>
    <submittedName>
        <fullName evidence="2">Uncharacterized protein</fullName>
    </submittedName>
</protein>
<evidence type="ECO:0000256" key="1">
    <source>
        <dbReference type="SAM" id="MobiDB-lite"/>
    </source>
</evidence>
<evidence type="ECO:0000313" key="2">
    <source>
        <dbReference type="EMBL" id="KLT40551.1"/>
    </source>
</evidence>
<dbReference type="Proteomes" id="UP000053611">
    <property type="component" value="Unassembled WGS sequence"/>
</dbReference>
<feature type="region of interest" description="Disordered" evidence="1">
    <location>
        <begin position="60"/>
        <end position="126"/>
    </location>
</feature>
<gene>
    <name evidence="2" type="ORF">CC85DRAFT_148602</name>
</gene>
<name>A0A0J0XHH4_9TREE</name>
<accession>A0A0J0XHH4</accession>